<dbReference type="OrthoDB" id="9804203at2"/>
<dbReference type="Pfam" id="PF00216">
    <property type="entry name" value="Bac_DNA_binding"/>
    <property type="match status" value="1"/>
</dbReference>
<dbReference type="EMBL" id="QKYU01000015">
    <property type="protein sequence ID" value="PZW43611.1"/>
    <property type="molecule type" value="Genomic_DNA"/>
</dbReference>
<comment type="similarity">
    <text evidence="1 4">Belongs to the bacterial histone-like protein family.</text>
</comment>
<evidence type="ECO:0000313" key="5">
    <source>
        <dbReference type="EMBL" id="PZW43611.1"/>
    </source>
</evidence>
<evidence type="ECO:0000256" key="3">
    <source>
        <dbReference type="ARBA" id="ARBA00023125"/>
    </source>
</evidence>
<dbReference type="InterPro" id="IPR010992">
    <property type="entry name" value="IHF-like_DNA-bd_dom_sf"/>
</dbReference>
<dbReference type="AlphaFoldDB" id="A0A2W7I9P3"/>
<dbReference type="Proteomes" id="UP000249688">
    <property type="component" value="Unassembled WGS sequence"/>
</dbReference>
<dbReference type="PANTHER" id="PTHR33175">
    <property type="entry name" value="DNA-BINDING PROTEIN HU"/>
    <property type="match status" value="1"/>
</dbReference>
<dbReference type="GO" id="GO:0030261">
    <property type="term" value="P:chromosome condensation"/>
    <property type="evidence" value="ECO:0007669"/>
    <property type="project" value="UniProtKB-KW"/>
</dbReference>
<keyword evidence="3 5" id="KW-0238">DNA-binding</keyword>
<dbReference type="GO" id="GO:0030527">
    <property type="term" value="F:structural constituent of chromatin"/>
    <property type="evidence" value="ECO:0007669"/>
    <property type="project" value="InterPro"/>
</dbReference>
<evidence type="ECO:0000256" key="4">
    <source>
        <dbReference type="RuleBase" id="RU003939"/>
    </source>
</evidence>
<sequence length="90" mass="9565">MNKQDLVNVIAEAGDLSKAKAGDVLDAVFDAVQDALKKKEEVRLVGFGTFSTSGRKAGKGRNPRTGEEITIEATTTVRFKAGKALKDAVN</sequence>
<comment type="caution">
    <text evidence="5">The sequence shown here is derived from an EMBL/GenBank/DDBJ whole genome shotgun (WGS) entry which is preliminary data.</text>
</comment>
<proteinExistence type="inferred from homology"/>
<dbReference type="GO" id="GO:0003677">
    <property type="term" value="F:DNA binding"/>
    <property type="evidence" value="ECO:0007669"/>
    <property type="project" value="UniProtKB-KW"/>
</dbReference>
<dbReference type="CDD" id="cd13831">
    <property type="entry name" value="HU"/>
    <property type="match status" value="1"/>
</dbReference>
<dbReference type="InterPro" id="IPR000119">
    <property type="entry name" value="Hist_DNA-bd"/>
</dbReference>
<dbReference type="PANTHER" id="PTHR33175:SF3">
    <property type="entry name" value="DNA-BINDING PROTEIN HU-BETA"/>
    <property type="match status" value="1"/>
</dbReference>
<keyword evidence="2" id="KW-0226">DNA condensation</keyword>
<name>A0A2W7I9P3_9PROT</name>
<dbReference type="RefSeq" id="WP_111398951.1">
    <property type="nucleotide sequence ID" value="NZ_QKYU01000015.1"/>
</dbReference>
<evidence type="ECO:0000256" key="2">
    <source>
        <dbReference type="ARBA" id="ARBA00023067"/>
    </source>
</evidence>
<dbReference type="GO" id="GO:0005829">
    <property type="term" value="C:cytosol"/>
    <property type="evidence" value="ECO:0007669"/>
    <property type="project" value="TreeGrafter"/>
</dbReference>
<evidence type="ECO:0000256" key="1">
    <source>
        <dbReference type="ARBA" id="ARBA00010529"/>
    </source>
</evidence>
<dbReference type="SMART" id="SM00411">
    <property type="entry name" value="BHL"/>
    <property type="match status" value="1"/>
</dbReference>
<dbReference type="Gene3D" id="4.10.520.10">
    <property type="entry name" value="IHF-like DNA-binding proteins"/>
    <property type="match status" value="1"/>
</dbReference>
<organism evidence="5 6">
    <name type="scientific">Humitalea rosea</name>
    <dbReference type="NCBI Taxonomy" id="990373"/>
    <lineage>
        <taxon>Bacteria</taxon>
        <taxon>Pseudomonadati</taxon>
        <taxon>Pseudomonadota</taxon>
        <taxon>Alphaproteobacteria</taxon>
        <taxon>Acetobacterales</taxon>
        <taxon>Roseomonadaceae</taxon>
        <taxon>Humitalea</taxon>
    </lineage>
</organism>
<dbReference type="PRINTS" id="PR01727">
    <property type="entry name" value="DNABINDINGHU"/>
</dbReference>
<keyword evidence="6" id="KW-1185">Reference proteome</keyword>
<accession>A0A2W7I9P3</accession>
<reference evidence="5 6" key="1">
    <citation type="submission" date="2018-06" db="EMBL/GenBank/DDBJ databases">
        <title>Genomic Encyclopedia of Archaeal and Bacterial Type Strains, Phase II (KMG-II): from individual species to whole genera.</title>
        <authorList>
            <person name="Goeker M."/>
        </authorList>
    </citation>
    <scope>NUCLEOTIDE SEQUENCE [LARGE SCALE GENOMIC DNA]</scope>
    <source>
        <strain evidence="5 6">DSM 24525</strain>
    </source>
</reference>
<evidence type="ECO:0000313" key="6">
    <source>
        <dbReference type="Proteomes" id="UP000249688"/>
    </source>
</evidence>
<gene>
    <name evidence="5" type="ORF">C8P66_11575</name>
</gene>
<protein>
    <submittedName>
        <fullName evidence="5">DNA-binding protein HU-beta</fullName>
    </submittedName>
</protein>
<dbReference type="SUPFAM" id="SSF47729">
    <property type="entry name" value="IHF-like DNA-binding proteins"/>
    <property type="match status" value="1"/>
</dbReference>